<dbReference type="Proteomes" id="UP000051006">
    <property type="component" value="Unassembled WGS sequence"/>
</dbReference>
<evidence type="ECO:0000259" key="1">
    <source>
        <dbReference type="Pfam" id="PF03217"/>
    </source>
</evidence>
<dbReference type="PATRIC" id="fig|993692.3.peg.2041"/>
<dbReference type="Pfam" id="PF03217">
    <property type="entry name" value="SlpA"/>
    <property type="match status" value="1"/>
</dbReference>
<evidence type="ECO:0000313" key="3">
    <source>
        <dbReference type="Proteomes" id="UP000051006"/>
    </source>
</evidence>
<dbReference type="EMBL" id="JQCF01000048">
    <property type="protein sequence ID" value="KRN94907.1"/>
    <property type="molecule type" value="Genomic_DNA"/>
</dbReference>
<reference evidence="2 3" key="1">
    <citation type="journal article" date="2015" name="Genome Announc.">
        <title>Expanding the biotechnology potential of lactobacilli through comparative genomics of 213 strains and associated genera.</title>
        <authorList>
            <person name="Sun Z."/>
            <person name="Harris H.M."/>
            <person name="McCann A."/>
            <person name="Guo C."/>
            <person name="Argimon S."/>
            <person name="Zhang W."/>
            <person name="Yang X."/>
            <person name="Jeffery I.B."/>
            <person name="Cooney J.C."/>
            <person name="Kagawa T.F."/>
            <person name="Liu W."/>
            <person name="Song Y."/>
            <person name="Salvetti E."/>
            <person name="Wrobel A."/>
            <person name="Rasinkangas P."/>
            <person name="Parkhill J."/>
            <person name="Rea M.C."/>
            <person name="O'Sullivan O."/>
            <person name="Ritari J."/>
            <person name="Douillard F.P."/>
            <person name="Paul Ross R."/>
            <person name="Yang R."/>
            <person name="Briner A.E."/>
            <person name="Felis G.E."/>
            <person name="de Vos W.M."/>
            <person name="Barrangou R."/>
            <person name="Klaenhammer T.R."/>
            <person name="Caufield P.W."/>
            <person name="Cui Y."/>
            <person name="Zhang H."/>
            <person name="O'Toole P.W."/>
        </authorList>
    </citation>
    <scope>NUCLEOTIDE SEQUENCE [LARGE SCALE GENOMIC DNA]</scope>
    <source>
        <strain evidence="2 3">DSM 24716</strain>
    </source>
</reference>
<dbReference type="InterPro" id="IPR024968">
    <property type="entry name" value="SlpA_C_lactobacillus"/>
</dbReference>
<protein>
    <recommendedName>
        <fullName evidence="1">S-layer protein C-terminal domain-containing protein</fullName>
    </recommendedName>
</protein>
<evidence type="ECO:0000313" key="2">
    <source>
        <dbReference type="EMBL" id="KRN94907.1"/>
    </source>
</evidence>
<keyword evidence="3" id="KW-1185">Reference proteome</keyword>
<accession>A0A0R2KZC8</accession>
<organism evidence="2 3">
    <name type="scientific">Companilactobacillus kimchiensis</name>
    <dbReference type="NCBI Taxonomy" id="993692"/>
    <lineage>
        <taxon>Bacteria</taxon>
        <taxon>Bacillati</taxon>
        <taxon>Bacillota</taxon>
        <taxon>Bacilli</taxon>
        <taxon>Lactobacillales</taxon>
        <taxon>Lactobacillaceae</taxon>
        <taxon>Companilactobacillus</taxon>
    </lineage>
</organism>
<feature type="domain" description="S-layer protein C-terminal" evidence="1">
    <location>
        <begin position="145"/>
        <end position="181"/>
    </location>
</feature>
<sequence>MNALVSANGIDVIDPNGVGFVTYTKNQPTSVTADVTIKTSLGDKAVKASGEVGTTINIPVPVVAGYTADKTSVKGNVTKDGISIVEPDTTGYVTYTKINNNNNNGGGNTVKPSGPSISNSEQYVSILPESNKTQLYSLDNDKMNFIPNTYLAEKTDWHSDQVATINNDTYYRVATNQWVKSNFAYLYIPTNGVVKISDHNQRLTNSAGKLVMIRELGADSLWLTDRIAYINNKPYYRVSTNEFVPTDAFNISFN</sequence>
<gene>
    <name evidence="2" type="ORF">IV57_GL002008</name>
</gene>
<dbReference type="AlphaFoldDB" id="A0A0R2KZC8"/>
<name>A0A0R2KZC8_9LACO</name>
<comment type="caution">
    <text evidence="2">The sequence shown here is derived from an EMBL/GenBank/DDBJ whole genome shotgun (WGS) entry which is preliminary data.</text>
</comment>
<proteinExistence type="predicted"/>